<proteinExistence type="predicted"/>
<feature type="transmembrane region" description="Helical" evidence="1">
    <location>
        <begin position="86"/>
        <end position="104"/>
    </location>
</feature>
<sequence>MLLWIAKCFTFGYGALSLLAGSLQFWKRNIPTWSAVGMTVIGIMLMVTAILVNGTSKTLYVVFLCLILMHLLSIANGIHLYGIVNIKHHVIRLLLSLVIVLFYIM</sequence>
<organism evidence="2 3">
    <name type="scientific">Heyndrickxia camelliae</name>
    <dbReference type="NCBI Taxonomy" id="1707093"/>
    <lineage>
        <taxon>Bacteria</taxon>
        <taxon>Bacillati</taxon>
        <taxon>Bacillota</taxon>
        <taxon>Bacilli</taxon>
        <taxon>Bacillales</taxon>
        <taxon>Bacillaceae</taxon>
        <taxon>Heyndrickxia</taxon>
    </lineage>
</organism>
<keyword evidence="1" id="KW-0812">Transmembrane</keyword>
<dbReference type="AlphaFoldDB" id="A0A2N3LGK5"/>
<name>A0A2N3LGK5_9BACI</name>
<gene>
    <name evidence="2" type="ORF">CWO92_18145</name>
</gene>
<evidence type="ECO:0000256" key="1">
    <source>
        <dbReference type="SAM" id="Phobius"/>
    </source>
</evidence>
<dbReference type="RefSeq" id="WP_101355624.1">
    <property type="nucleotide sequence ID" value="NZ_PIQO01000016.1"/>
</dbReference>
<comment type="caution">
    <text evidence="2">The sequence shown here is derived from an EMBL/GenBank/DDBJ whole genome shotgun (WGS) entry which is preliminary data.</text>
</comment>
<dbReference type="EMBL" id="PIQO01000016">
    <property type="protein sequence ID" value="PKR83704.1"/>
    <property type="molecule type" value="Genomic_DNA"/>
</dbReference>
<reference evidence="2 3" key="1">
    <citation type="submission" date="2017-11" db="EMBL/GenBank/DDBJ databases">
        <title>Bacillus camelliae sp. nov., isolated from pu'er tea.</title>
        <authorList>
            <person name="Niu L."/>
        </authorList>
    </citation>
    <scope>NUCLEOTIDE SEQUENCE [LARGE SCALE GENOMIC DNA]</scope>
    <source>
        <strain evidence="2 3">7578-1</strain>
    </source>
</reference>
<protein>
    <submittedName>
        <fullName evidence="2">Uncharacterized protein</fullName>
    </submittedName>
</protein>
<keyword evidence="3" id="KW-1185">Reference proteome</keyword>
<feature type="transmembrane region" description="Helical" evidence="1">
    <location>
        <begin position="30"/>
        <end position="52"/>
    </location>
</feature>
<dbReference type="Proteomes" id="UP000233440">
    <property type="component" value="Unassembled WGS sequence"/>
</dbReference>
<keyword evidence="1" id="KW-1133">Transmembrane helix</keyword>
<evidence type="ECO:0000313" key="2">
    <source>
        <dbReference type="EMBL" id="PKR83704.1"/>
    </source>
</evidence>
<feature type="transmembrane region" description="Helical" evidence="1">
    <location>
        <begin position="59"/>
        <end position="80"/>
    </location>
</feature>
<accession>A0A2N3LGK5</accession>
<evidence type="ECO:0000313" key="3">
    <source>
        <dbReference type="Proteomes" id="UP000233440"/>
    </source>
</evidence>
<keyword evidence="1" id="KW-0472">Membrane</keyword>